<evidence type="ECO:0000313" key="2">
    <source>
        <dbReference type="Proteomes" id="UP001176940"/>
    </source>
</evidence>
<keyword evidence="2" id="KW-1185">Reference proteome</keyword>
<reference evidence="1" key="1">
    <citation type="submission" date="2023-07" db="EMBL/GenBank/DDBJ databases">
        <authorList>
            <person name="Stuckert A."/>
        </authorList>
    </citation>
    <scope>NUCLEOTIDE SEQUENCE</scope>
</reference>
<dbReference type="EMBL" id="CAUEEQ010075885">
    <property type="protein sequence ID" value="CAJ0966627.1"/>
    <property type="molecule type" value="Genomic_DNA"/>
</dbReference>
<evidence type="ECO:0000313" key="1">
    <source>
        <dbReference type="EMBL" id="CAJ0966627.1"/>
    </source>
</evidence>
<dbReference type="Proteomes" id="UP001176940">
    <property type="component" value="Unassembled WGS sequence"/>
</dbReference>
<protein>
    <submittedName>
        <fullName evidence="1">Uncharacterized protein</fullName>
    </submittedName>
</protein>
<name>A0ABN9MIR3_9NEOB</name>
<comment type="caution">
    <text evidence="1">The sequence shown here is derived from an EMBL/GenBank/DDBJ whole genome shotgun (WGS) entry which is preliminary data.</text>
</comment>
<gene>
    <name evidence="1" type="ORF">RIMI_LOCUS21496141</name>
</gene>
<proteinExistence type="predicted"/>
<organism evidence="1 2">
    <name type="scientific">Ranitomeya imitator</name>
    <name type="common">mimic poison frog</name>
    <dbReference type="NCBI Taxonomy" id="111125"/>
    <lineage>
        <taxon>Eukaryota</taxon>
        <taxon>Metazoa</taxon>
        <taxon>Chordata</taxon>
        <taxon>Craniata</taxon>
        <taxon>Vertebrata</taxon>
        <taxon>Euteleostomi</taxon>
        <taxon>Amphibia</taxon>
        <taxon>Batrachia</taxon>
        <taxon>Anura</taxon>
        <taxon>Neobatrachia</taxon>
        <taxon>Hyloidea</taxon>
        <taxon>Dendrobatidae</taxon>
        <taxon>Dendrobatinae</taxon>
        <taxon>Ranitomeya</taxon>
    </lineage>
</organism>
<sequence length="65" mass="7122">MVPSISQVTLSIFELATSAGIPCDVDPSLVAALSTDENRRHICVTSWFLTLKGVFPLPRSYPNMQ</sequence>
<accession>A0ABN9MIR3</accession>